<evidence type="ECO:0000313" key="3">
    <source>
        <dbReference type="Proteomes" id="UP000199017"/>
    </source>
</evidence>
<organism evidence="2 3">
    <name type="scientific">Alteribacillus bidgolensis</name>
    <dbReference type="NCBI Taxonomy" id="930129"/>
    <lineage>
        <taxon>Bacteria</taxon>
        <taxon>Bacillati</taxon>
        <taxon>Bacillota</taxon>
        <taxon>Bacilli</taxon>
        <taxon>Bacillales</taxon>
        <taxon>Bacillaceae</taxon>
        <taxon>Alteribacillus</taxon>
    </lineage>
</organism>
<feature type="compositionally biased region" description="Basic and acidic residues" evidence="1">
    <location>
        <begin position="8"/>
        <end position="17"/>
    </location>
</feature>
<evidence type="ECO:0000256" key="1">
    <source>
        <dbReference type="SAM" id="MobiDB-lite"/>
    </source>
</evidence>
<name>A0A1G8EEZ4_9BACI</name>
<evidence type="ECO:0000313" key="2">
    <source>
        <dbReference type="EMBL" id="SDH68360.1"/>
    </source>
</evidence>
<evidence type="ECO:0008006" key="4">
    <source>
        <dbReference type="Google" id="ProtNLM"/>
    </source>
</evidence>
<dbReference type="EMBL" id="FNDU01000002">
    <property type="protein sequence ID" value="SDH68360.1"/>
    <property type="molecule type" value="Genomic_DNA"/>
</dbReference>
<keyword evidence="3" id="KW-1185">Reference proteome</keyword>
<sequence>MNNNQQHSKIDADKTYHPSDYTSTDQSSKGLASTHEQVSDTYTEGTIDGSIDEVDENGNLVSHEGRKLKRK</sequence>
<feature type="region of interest" description="Disordered" evidence="1">
    <location>
        <begin position="1"/>
        <end position="71"/>
    </location>
</feature>
<feature type="compositionally biased region" description="Polar residues" evidence="1">
    <location>
        <begin position="20"/>
        <end position="44"/>
    </location>
</feature>
<reference evidence="2 3" key="1">
    <citation type="submission" date="2016-10" db="EMBL/GenBank/DDBJ databases">
        <authorList>
            <person name="de Groot N.N."/>
        </authorList>
    </citation>
    <scope>NUCLEOTIDE SEQUENCE [LARGE SCALE GENOMIC DNA]</scope>
    <source>
        <strain evidence="3">P4B,CCM 7963,CECT 7998,DSM 25260,IBRC-M 10614,KCTC 13821</strain>
    </source>
</reference>
<protein>
    <recommendedName>
        <fullName evidence="4">DUF4025 domain-containing protein</fullName>
    </recommendedName>
</protein>
<dbReference type="STRING" id="930129.SAMN05216352_102194"/>
<dbReference type="InterPro" id="IPR025100">
    <property type="entry name" value="DUF4025"/>
</dbReference>
<dbReference type="Pfam" id="PF13217">
    <property type="entry name" value="DUF4025"/>
    <property type="match status" value="1"/>
</dbReference>
<dbReference type="AlphaFoldDB" id="A0A1G8EEZ4"/>
<proteinExistence type="predicted"/>
<accession>A0A1G8EEZ4</accession>
<gene>
    <name evidence="2" type="ORF">SAMN05216352_102194</name>
</gene>
<dbReference type="OrthoDB" id="2476089at2"/>
<dbReference type="RefSeq" id="WP_091581253.1">
    <property type="nucleotide sequence ID" value="NZ_FNDU01000002.1"/>
</dbReference>
<dbReference type="Proteomes" id="UP000199017">
    <property type="component" value="Unassembled WGS sequence"/>
</dbReference>